<evidence type="ECO:0000313" key="3">
    <source>
        <dbReference type="EMBL" id="GAJ91142.1"/>
    </source>
</evidence>
<name>A0AA87PZN6_RHIRH</name>
<evidence type="ECO:0000256" key="1">
    <source>
        <dbReference type="SAM" id="MobiDB-lite"/>
    </source>
</evidence>
<dbReference type="EMBL" id="BAYX01000001">
    <property type="protein sequence ID" value="GAJ91142.1"/>
    <property type="molecule type" value="Genomic_DNA"/>
</dbReference>
<protein>
    <submittedName>
        <fullName evidence="3">Uncharacterized protein</fullName>
    </submittedName>
</protein>
<reference evidence="3 4" key="1">
    <citation type="submission" date="2014-05" db="EMBL/GenBank/DDBJ databases">
        <title>Whole genome shotgun sequence of Rhizobium rhizogenes NBRC 13257.</title>
        <authorList>
            <person name="Katano-Makiyama Y."/>
            <person name="Hosoyama A."/>
            <person name="Hashimoto M."/>
            <person name="Hosoyama Y."/>
            <person name="Noguchi M."/>
            <person name="Tsuchikane K."/>
            <person name="Kimura A."/>
            <person name="Ohji S."/>
            <person name="Ichikawa N."/>
            <person name="Yamazoe A."/>
            <person name="Fujita N."/>
        </authorList>
    </citation>
    <scope>NUCLEOTIDE SEQUENCE [LARGE SCALE GENOMIC DNA]</scope>
    <source>
        <strain evidence="3 4">NBRC 13257</strain>
    </source>
</reference>
<feature type="signal peptide" evidence="2">
    <location>
        <begin position="1"/>
        <end position="23"/>
    </location>
</feature>
<feature type="region of interest" description="Disordered" evidence="1">
    <location>
        <begin position="194"/>
        <end position="252"/>
    </location>
</feature>
<sequence length="252" mass="27875">MNRGKKFYSSLLLSLLAATPVLAQANAICDELHVRYADTTEFVGANAETRQLSRSIVQQNMAIRRLKSDMRNQGCTSDSSLTILGSDNEAACDDMHDAMERMRDDLASLMDERELSVSRIDDAGLERRRLLDDMQRNGCSTPMSATPDTVIDTRVKPEGYAPQQQSLVQPESSITTIETQKPKTDDATLPQQKTAVIAPPEITPVQPKQLQPDRPYDPATNKVRQVGPQFLATDQGTLDLKHPKEVGPQPSQ</sequence>
<accession>A0AA87PZN6</accession>
<dbReference type="Proteomes" id="UP000026941">
    <property type="component" value="Unassembled WGS sequence"/>
</dbReference>
<comment type="caution">
    <text evidence="3">The sequence shown here is derived from an EMBL/GenBank/DDBJ whole genome shotgun (WGS) entry which is preliminary data.</text>
</comment>
<proteinExistence type="predicted"/>
<dbReference type="AlphaFoldDB" id="A0AA87PZN6"/>
<organism evidence="3 4">
    <name type="scientific">Rhizobium rhizogenes NBRC 13257</name>
    <dbReference type="NCBI Taxonomy" id="1220581"/>
    <lineage>
        <taxon>Bacteria</taxon>
        <taxon>Pseudomonadati</taxon>
        <taxon>Pseudomonadota</taxon>
        <taxon>Alphaproteobacteria</taxon>
        <taxon>Hyphomicrobiales</taxon>
        <taxon>Rhizobiaceae</taxon>
        <taxon>Rhizobium/Agrobacterium group</taxon>
        <taxon>Rhizobium</taxon>
    </lineage>
</organism>
<gene>
    <name evidence="3" type="ORF">RRH01S_01_06150</name>
</gene>
<evidence type="ECO:0000313" key="4">
    <source>
        <dbReference type="Proteomes" id="UP000026941"/>
    </source>
</evidence>
<feature type="chain" id="PRO_5041669737" evidence="2">
    <location>
        <begin position="24"/>
        <end position="252"/>
    </location>
</feature>
<keyword evidence="2" id="KW-0732">Signal</keyword>
<evidence type="ECO:0000256" key="2">
    <source>
        <dbReference type="SAM" id="SignalP"/>
    </source>
</evidence>